<organism evidence="3 4">
    <name type="scientific">Fonsecaea erecta</name>
    <dbReference type="NCBI Taxonomy" id="1367422"/>
    <lineage>
        <taxon>Eukaryota</taxon>
        <taxon>Fungi</taxon>
        <taxon>Dikarya</taxon>
        <taxon>Ascomycota</taxon>
        <taxon>Pezizomycotina</taxon>
        <taxon>Eurotiomycetes</taxon>
        <taxon>Chaetothyriomycetidae</taxon>
        <taxon>Chaetothyriales</taxon>
        <taxon>Herpotrichiellaceae</taxon>
        <taxon>Fonsecaea</taxon>
    </lineage>
</organism>
<feature type="chain" id="PRO_5008098352" description="EF-hand domain-containing protein" evidence="1">
    <location>
        <begin position="20"/>
        <end position="222"/>
    </location>
</feature>
<dbReference type="InterPro" id="IPR002048">
    <property type="entry name" value="EF_hand_dom"/>
</dbReference>
<dbReference type="GO" id="GO:0005509">
    <property type="term" value="F:calcium ion binding"/>
    <property type="evidence" value="ECO:0007669"/>
    <property type="project" value="InterPro"/>
</dbReference>
<gene>
    <name evidence="3" type="ORF">AYL99_10409</name>
</gene>
<feature type="signal peptide" evidence="1">
    <location>
        <begin position="1"/>
        <end position="19"/>
    </location>
</feature>
<proteinExistence type="predicted"/>
<comment type="caution">
    <text evidence="3">The sequence shown here is derived from an EMBL/GenBank/DDBJ whole genome shotgun (WGS) entry which is preliminary data.</text>
</comment>
<evidence type="ECO:0000313" key="4">
    <source>
        <dbReference type="Proteomes" id="UP000078343"/>
    </source>
</evidence>
<feature type="domain" description="EF-hand" evidence="2">
    <location>
        <begin position="187"/>
        <end position="222"/>
    </location>
</feature>
<dbReference type="GeneID" id="30014577"/>
<name>A0A178Z7L3_9EURO</name>
<dbReference type="InterPro" id="IPR011992">
    <property type="entry name" value="EF-hand-dom_pair"/>
</dbReference>
<protein>
    <recommendedName>
        <fullName evidence="2">EF-hand domain-containing protein</fullName>
    </recommendedName>
</protein>
<keyword evidence="1" id="KW-0732">Signal</keyword>
<dbReference type="AlphaFoldDB" id="A0A178Z7L3"/>
<dbReference type="RefSeq" id="XP_018688803.1">
    <property type="nucleotide sequence ID" value="XM_018841915.1"/>
</dbReference>
<reference evidence="3 4" key="1">
    <citation type="submission" date="2016-04" db="EMBL/GenBank/DDBJ databases">
        <title>Draft genome of Fonsecaea erecta CBS 125763.</title>
        <authorList>
            <person name="Weiss V.A."/>
            <person name="Vicente V.A."/>
            <person name="Raittz R.T."/>
            <person name="Moreno L.F."/>
            <person name="De Souza E.M."/>
            <person name="Pedrosa F.O."/>
            <person name="Steffens M.B."/>
            <person name="Faoro H."/>
            <person name="Tadra-Sfeir M.Z."/>
            <person name="Najafzadeh M.J."/>
            <person name="Felipe M.S."/>
            <person name="Teixeira M."/>
            <person name="Sun J."/>
            <person name="Xi L."/>
            <person name="Gomes R."/>
            <person name="De Azevedo C.M."/>
            <person name="Salgado C.G."/>
            <person name="Da Silva M.B."/>
            <person name="Nascimento M.F."/>
            <person name="Queiroz-Telles F."/>
            <person name="Attili D.S."/>
            <person name="Gorbushina A."/>
        </authorList>
    </citation>
    <scope>NUCLEOTIDE SEQUENCE [LARGE SCALE GENOMIC DNA]</scope>
    <source>
        <strain evidence="3 4">CBS 125763</strain>
    </source>
</reference>
<sequence>MILQSIILALLLWLPGICGKCCREDSGGDCGDNSVGTPCCGYKACNAFCCSCPGVSVIREIIDKSSTEWTSVITAPYDWAHSTYEQWTCRASHITTWYPPPTKRALPEDTVTTILGSGEPVATITKKPQPTLTTMLLHAAYNQDSLAELEETFSSVSRGEKRNGTSVITLDQYFGFFNVADNDTQSAFGKYVEAKFRAHDGNGDGLLTVEEAQLLCDSDGCY</sequence>
<dbReference type="SUPFAM" id="SSF47473">
    <property type="entry name" value="EF-hand"/>
    <property type="match status" value="1"/>
</dbReference>
<dbReference type="OrthoDB" id="4130448at2759"/>
<dbReference type="Proteomes" id="UP000078343">
    <property type="component" value="Unassembled WGS sequence"/>
</dbReference>
<evidence type="ECO:0000256" key="1">
    <source>
        <dbReference type="SAM" id="SignalP"/>
    </source>
</evidence>
<evidence type="ECO:0000313" key="3">
    <source>
        <dbReference type="EMBL" id="OAP55436.1"/>
    </source>
</evidence>
<dbReference type="EMBL" id="LVYI01000011">
    <property type="protein sequence ID" value="OAP55436.1"/>
    <property type="molecule type" value="Genomic_DNA"/>
</dbReference>
<evidence type="ECO:0000259" key="2">
    <source>
        <dbReference type="PROSITE" id="PS50222"/>
    </source>
</evidence>
<accession>A0A178Z7L3</accession>
<keyword evidence="4" id="KW-1185">Reference proteome</keyword>
<dbReference type="PROSITE" id="PS50222">
    <property type="entry name" value="EF_HAND_2"/>
    <property type="match status" value="1"/>
</dbReference>